<reference evidence="7 8" key="1">
    <citation type="submission" date="2020-07" db="EMBL/GenBank/DDBJ databases">
        <title>Draft whole-genome sequence of Heliobacterium chlorum DSM 3682, type strain.</title>
        <authorList>
            <person name="Kyndt J.A."/>
            <person name="Meyer T.E."/>
            <person name="Imhoff J.F."/>
        </authorList>
    </citation>
    <scope>NUCLEOTIDE SEQUENCE [LARGE SCALE GENOMIC DNA]</scope>
    <source>
        <strain evidence="7 8">DSM 3682</strain>
    </source>
</reference>
<keyword evidence="5 6" id="KW-0472">Membrane</keyword>
<protein>
    <recommendedName>
        <fullName evidence="6">GDT1 family protein</fullName>
    </recommendedName>
</protein>
<comment type="caution">
    <text evidence="7">The sequence shown here is derived from an EMBL/GenBank/DDBJ whole genome shotgun (WGS) entry which is preliminary data.</text>
</comment>
<dbReference type="Pfam" id="PF01169">
    <property type="entry name" value="GDT1"/>
    <property type="match status" value="2"/>
</dbReference>
<dbReference type="PANTHER" id="PTHR12608:SF1">
    <property type="entry name" value="TRANSMEMBRANE PROTEIN 165"/>
    <property type="match status" value="1"/>
</dbReference>
<feature type="transmembrane region" description="Helical" evidence="6">
    <location>
        <begin position="133"/>
        <end position="156"/>
    </location>
</feature>
<evidence type="ECO:0000313" key="8">
    <source>
        <dbReference type="Proteomes" id="UP000617402"/>
    </source>
</evidence>
<gene>
    <name evidence="7" type="ORF">H1S01_08710</name>
</gene>
<feature type="transmembrane region" description="Helical" evidence="6">
    <location>
        <begin position="66"/>
        <end position="84"/>
    </location>
</feature>
<dbReference type="PANTHER" id="PTHR12608">
    <property type="entry name" value="TRANSMEMBRANE PROTEIN HTP-1 RELATED"/>
    <property type="match status" value="1"/>
</dbReference>
<comment type="similarity">
    <text evidence="2 6">Belongs to the GDT1 family.</text>
</comment>
<feature type="transmembrane region" description="Helical" evidence="6">
    <location>
        <begin position="163"/>
        <end position="184"/>
    </location>
</feature>
<evidence type="ECO:0000256" key="4">
    <source>
        <dbReference type="ARBA" id="ARBA00022989"/>
    </source>
</evidence>
<sequence>MEAFWSSAILVVLAEMGDKTQLLGMAFATRYKAMTVLAGVLVATLLNHLLAVALGDYLTAFIPMETIQLVAAISFIFFGLWTVRGDELEGEDKKQYFGPFMTVTIAFFMAEMGDKTQLASIALAAKYHNLIPVWMGTTTGMMISNIIGIFVGVVLGKKIPERIVKYISAGIFILFGYAGIIASVHDQTMLYGLLAGVSVITAAALYFLTRETKTKSPSE</sequence>
<dbReference type="Proteomes" id="UP000617402">
    <property type="component" value="Unassembled WGS sequence"/>
</dbReference>
<dbReference type="RefSeq" id="WP_188039735.1">
    <property type="nucleotide sequence ID" value="NZ_JACVHF010000007.1"/>
</dbReference>
<dbReference type="InterPro" id="IPR001727">
    <property type="entry name" value="GDT1-like"/>
</dbReference>
<keyword evidence="4 6" id="KW-1133">Transmembrane helix</keyword>
<proteinExistence type="inferred from homology"/>
<keyword evidence="8" id="KW-1185">Reference proteome</keyword>
<evidence type="ECO:0000313" key="7">
    <source>
        <dbReference type="EMBL" id="MBC9784590.1"/>
    </source>
</evidence>
<organism evidence="7 8">
    <name type="scientific">Heliobacterium chlorum</name>
    <dbReference type="NCBI Taxonomy" id="2698"/>
    <lineage>
        <taxon>Bacteria</taxon>
        <taxon>Bacillati</taxon>
        <taxon>Bacillota</taxon>
        <taxon>Clostridia</taxon>
        <taxon>Eubacteriales</taxon>
        <taxon>Heliobacteriaceae</taxon>
        <taxon>Heliobacterium</taxon>
    </lineage>
</organism>
<name>A0ABR7T2M4_HELCL</name>
<comment type="subcellular location">
    <subcellularLocation>
        <location evidence="1 6">Membrane</location>
        <topology evidence="1 6">Multi-pass membrane protein</topology>
    </subcellularLocation>
</comment>
<accession>A0ABR7T2M4</accession>
<evidence type="ECO:0000256" key="2">
    <source>
        <dbReference type="ARBA" id="ARBA00009190"/>
    </source>
</evidence>
<evidence type="ECO:0000256" key="6">
    <source>
        <dbReference type="RuleBase" id="RU365102"/>
    </source>
</evidence>
<feature type="transmembrane region" description="Helical" evidence="6">
    <location>
        <begin position="96"/>
        <end position="113"/>
    </location>
</feature>
<evidence type="ECO:0000256" key="3">
    <source>
        <dbReference type="ARBA" id="ARBA00022692"/>
    </source>
</evidence>
<dbReference type="EMBL" id="JACVHF010000007">
    <property type="protein sequence ID" value="MBC9784590.1"/>
    <property type="molecule type" value="Genomic_DNA"/>
</dbReference>
<evidence type="ECO:0000256" key="1">
    <source>
        <dbReference type="ARBA" id="ARBA00004141"/>
    </source>
</evidence>
<keyword evidence="3 6" id="KW-0812">Transmembrane</keyword>
<feature type="transmembrane region" description="Helical" evidence="6">
    <location>
        <begin position="33"/>
        <end position="54"/>
    </location>
</feature>
<feature type="transmembrane region" description="Helical" evidence="6">
    <location>
        <begin position="190"/>
        <end position="208"/>
    </location>
</feature>
<evidence type="ECO:0000256" key="5">
    <source>
        <dbReference type="ARBA" id="ARBA00023136"/>
    </source>
</evidence>